<feature type="compositionally biased region" description="Acidic residues" evidence="2">
    <location>
        <begin position="1010"/>
        <end position="1019"/>
    </location>
</feature>
<gene>
    <name evidence="5" type="ORF">KFL_000460070</name>
</gene>
<dbReference type="InterPro" id="IPR045142">
    <property type="entry name" value="BCAS3-like"/>
</dbReference>
<dbReference type="GO" id="GO:0006914">
    <property type="term" value="P:autophagy"/>
    <property type="evidence" value="ECO:0007669"/>
    <property type="project" value="InterPro"/>
</dbReference>
<feature type="compositionally biased region" description="Polar residues" evidence="2">
    <location>
        <begin position="892"/>
        <end position="903"/>
    </location>
</feature>
<dbReference type="InterPro" id="IPR048382">
    <property type="entry name" value="BCAS3_WD40"/>
</dbReference>
<feature type="region of interest" description="Disordered" evidence="2">
    <location>
        <begin position="274"/>
        <end position="293"/>
    </location>
</feature>
<feature type="domain" description="BCAS3 WD40" evidence="4">
    <location>
        <begin position="94"/>
        <end position="490"/>
    </location>
</feature>
<feature type="compositionally biased region" description="Basic and acidic residues" evidence="2">
    <location>
        <begin position="1253"/>
        <end position="1273"/>
    </location>
</feature>
<feature type="compositionally biased region" description="Low complexity" evidence="2">
    <location>
        <begin position="980"/>
        <end position="999"/>
    </location>
</feature>
<feature type="compositionally biased region" description="Low complexity" evidence="2">
    <location>
        <begin position="748"/>
        <end position="760"/>
    </location>
</feature>
<feature type="compositionally biased region" description="Basic and acidic residues" evidence="2">
    <location>
        <begin position="1046"/>
        <end position="1069"/>
    </location>
</feature>
<evidence type="ECO:0000259" key="4">
    <source>
        <dbReference type="Pfam" id="PF21034"/>
    </source>
</evidence>
<evidence type="ECO:0000256" key="2">
    <source>
        <dbReference type="SAM" id="MobiDB-lite"/>
    </source>
</evidence>
<feature type="compositionally biased region" description="Low complexity" evidence="2">
    <location>
        <begin position="342"/>
        <end position="358"/>
    </location>
</feature>
<dbReference type="Pfam" id="PF12490">
    <property type="entry name" value="BCAS3"/>
    <property type="match status" value="1"/>
</dbReference>
<reference evidence="5 6" key="1">
    <citation type="journal article" date="2014" name="Nat. Commun.">
        <title>Klebsormidium flaccidum genome reveals primary factors for plant terrestrial adaptation.</title>
        <authorList>
            <person name="Hori K."/>
            <person name="Maruyama F."/>
            <person name="Fujisawa T."/>
            <person name="Togashi T."/>
            <person name="Yamamoto N."/>
            <person name="Seo M."/>
            <person name="Sato S."/>
            <person name="Yamada T."/>
            <person name="Mori H."/>
            <person name="Tajima N."/>
            <person name="Moriyama T."/>
            <person name="Ikeuchi M."/>
            <person name="Watanabe M."/>
            <person name="Wada H."/>
            <person name="Kobayashi K."/>
            <person name="Saito M."/>
            <person name="Masuda T."/>
            <person name="Sasaki-Sekimoto Y."/>
            <person name="Mashiguchi K."/>
            <person name="Awai K."/>
            <person name="Shimojima M."/>
            <person name="Masuda S."/>
            <person name="Iwai M."/>
            <person name="Nobusawa T."/>
            <person name="Narise T."/>
            <person name="Kondo S."/>
            <person name="Saito H."/>
            <person name="Sato R."/>
            <person name="Murakawa M."/>
            <person name="Ihara Y."/>
            <person name="Oshima-Yamada Y."/>
            <person name="Ohtaka K."/>
            <person name="Satoh M."/>
            <person name="Sonobe K."/>
            <person name="Ishii M."/>
            <person name="Ohtani R."/>
            <person name="Kanamori-Sato M."/>
            <person name="Honoki R."/>
            <person name="Miyazaki D."/>
            <person name="Mochizuki H."/>
            <person name="Umetsu J."/>
            <person name="Higashi K."/>
            <person name="Shibata D."/>
            <person name="Kamiya Y."/>
            <person name="Sato N."/>
            <person name="Nakamura Y."/>
            <person name="Tabata S."/>
            <person name="Ida S."/>
            <person name="Kurokawa K."/>
            <person name="Ohta H."/>
        </authorList>
    </citation>
    <scope>NUCLEOTIDE SEQUENCE [LARGE SCALE GENOMIC DNA]</scope>
    <source>
        <strain evidence="5 6">NIES-2285</strain>
    </source>
</reference>
<evidence type="ECO:0000313" key="5">
    <source>
        <dbReference type="EMBL" id="GAQ80096.1"/>
    </source>
</evidence>
<feature type="compositionally biased region" description="Basic residues" evidence="2">
    <location>
        <begin position="1148"/>
        <end position="1157"/>
    </location>
</feature>
<keyword evidence="6" id="KW-1185">Reference proteome</keyword>
<feature type="region of interest" description="Disordered" evidence="2">
    <location>
        <begin position="1247"/>
        <end position="1297"/>
    </location>
</feature>
<dbReference type="SMART" id="SM00320">
    <property type="entry name" value="WD40"/>
    <property type="match status" value="2"/>
</dbReference>
<dbReference type="InterPro" id="IPR022175">
    <property type="entry name" value="BCAS3_dom"/>
</dbReference>
<dbReference type="Proteomes" id="UP000054558">
    <property type="component" value="Unassembled WGS sequence"/>
</dbReference>
<evidence type="ECO:0000259" key="3">
    <source>
        <dbReference type="Pfam" id="PF12490"/>
    </source>
</evidence>
<evidence type="ECO:0000313" key="6">
    <source>
        <dbReference type="Proteomes" id="UP000054558"/>
    </source>
</evidence>
<dbReference type="InterPro" id="IPR001680">
    <property type="entry name" value="WD40_rpt"/>
</dbReference>
<dbReference type="Pfam" id="PF21034">
    <property type="entry name" value="BCAS3_WD40"/>
    <property type="match status" value="1"/>
</dbReference>
<feature type="compositionally biased region" description="Low complexity" evidence="2">
    <location>
        <begin position="1177"/>
        <end position="1188"/>
    </location>
</feature>
<dbReference type="InterPro" id="IPR036322">
    <property type="entry name" value="WD40_repeat_dom_sf"/>
</dbReference>
<dbReference type="GO" id="GO:0005737">
    <property type="term" value="C:cytoplasm"/>
    <property type="evidence" value="ECO:0000318"/>
    <property type="project" value="GO_Central"/>
</dbReference>
<dbReference type="GO" id="GO:0042594">
    <property type="term" value="P:response to starvation"/>
    <property type="evidence" value="ECO:0000318"/>
    <property type="project" value="GO_Central"/>
</dbReference>
<sequence>MSMRTDANSGLPATGAPKGRSGLIQSAIPTAISSSWKYLKNVGGGSGVLGEDAGAAPLGAPRIGVSVEDTKKKEQVLWASFDSLDIAPGTSLRVLLLTYSNGFQAWDVHEAGDVRELVSRRDGPVACLRVLPHPLAPEPEDSPLAGARPLLAVVAGGEGFRGFDQAEEGESEGGARSAVRMYSLQSHAYVHALRFRTPVLGVQASRRLVAVALSAQIYCFDAATLDNTFSVLTYPAPQLAPGMTQPQQGAMALGHQWLGYAANQPLITPTGRVSPQCLSTPSPSPSSSPATPGNAVHLVAHYAKESSKQLAAGVISLGDMSYKTLNNYVRELMQPESGAQSANGGPAMQPGAAPAGAPNEQEYAGTVIIRDVVTRNVVAQFRAHTSPLSALAFDPSGTLVVTASVCGHSLNVFRITPQSKGVNPSSLGSNGETHSTAHLYRLHRGLTNAVIQDIRFSSDSEWVAVSTTRGTTHMYAVSRFGGHVGPSTHVRTPDRSGQPPTATWHSANGSQGGSPPGVTLSVVARIRNSNGGWRGSVTGAAAAATGRANMIAGAVATCFHSGRAKIALEERAAGFLEEQLYVLSPQGYLLRYWLRPFIGCDSSSANAPEVLKLAIEPRERWDVCRRVSWVEREERVTYRADGADGSVLGGSEIGPVERGVQTGEDGFLVKAETGPAVSGIVSGVNGPAKENGLVHENGPGVNGLVSVNGLSAIGLEGRGVNSPPMGSQKLFDQRPPRHDSAGRGGGLNELLLGSGSSNGSFSPKKKNKQTAGVNGPANGPFGGPWGKTPNGKGPWLSAEKIPVENGHVAEPEREVVRHLLDGDPFDDQNSEGSFEVSQPSSPPSSFESPRYLLQKHFASSPIPGPFLTPAMLNQRPGRVPPVPVLDLDSEGSLATNPPSTSGDSVESPSPPSPSPRTSPVCASPKDALEVGSKATRGGGDAATTPPAKPRTGLLFALSEAEKGEKSPLEASNVSPDRPPGKGLNGLNLNGLSLGGAPSLWKELDGASDRTEDESGDVEDGGFLSPIVQSGLDSSKKKAGGQFKDATPGREDSSPKSRRGVDVMSRRDADVSSGKAGKGSGKAGDDKGGLLGGLRGLMSSGAQGLAAAVTAVGGAPPRESLLDMGTPVAVEKSAKVYQHPIPVGDRKKPAPRSVRRVPRGGGEAKTSPVVTGGSRGMSPAGSRGVSPVGSPGGFGGSPVDRCTTPNLMDKRGKLLGGRNGERSYSSENLHAEEGPIFTGAVAEAKAGVNRAKKGSGDEKDLLGGDWQEESKRGGTGEVSMDGWEQQGFLEGFSFSEED</sequence>
<dbReference type="Gene3D" id="2.130.10.10">
    <property type="entry name" value="YVTN repeat-like/Quinoprotein amine dehydrogenase"/>
    <property type="match status" value="1"/>
</dbReference>
<feature type="compositionally biased region" description="Polar residues" evidence="2">
    <location>
        <begin position="498"/>
        <end position="509"/>
    </location>
</feature>
<feature type="compositionally biased region" description="Basic and acidic residues" evidence="2">
    <location>
        <begin position="807"/>
        <end position="821"/>
    </location>
</feature>
<feature type="compositionally biased region" description="Basic and acidic residues" evidence="2">
    <location>
        <begin position="731"/>
        <end position="741"/>
    </location>
</feature>
<organism evidence="5 6">
    <name type="scientific">Klebsormidium nitens</name>
    <name type="common">Green alga</name>
    <name type="synonym">Ulothrix nitens</name>
    <dbReference type="NCBI Taxonomy" id="105231"/>
    <lineage>
        <taxon>Eukaryota</taxon>
        <taxon>Viridiplantae</taxon>
        <taxon>Streptophyta</taxon>
        <taxon>Klebsormidiophyceae</taxon>
        <taxon>Klebsormidiales</taxon>
        <taxon>Klebsormidiaceae</taxon>
        <taxon>Klebsormidium</taxon>
    </lineage>
</organism>
<dbReference type="SUPFAM" id="SSF50978">
    <property type="entry name" value="WD40 repeat-like"/>
    <property type="match status" value="1"/>
</dbReference>
<dbReference type="InterPro" id="IPR015943">
    <property type="entry name" value="WD40/YVTN_repeat-like_dom_sf"/>
</dbReference>
<protein>
    <submittedName>
        <fullName evidence="5">Uncharacterized protein</fullName>
    </submittedName>
</protein>
<feature type="region of interest" description="Disordered" evidence="2">
    <location>
        <begin position="484"/>
        <end position="516"/>
    </location>
</feature>
<feature type="region of interest" description="Disordered" evidence="2">
    <location>
        <begin position="718"/>
        <end position="1090"/>
    </location>
</feature>
<dbReference type="PANTHER" id="PTHR13268">
    <property type="entry name" value="BREAST CARCINOMA AMPLIFIED SEQUENCE 3"/>
    <property type="match status" value="1"/>
</dbReference>
<accession>A0A1Y1HU93</accession>
<dbReference type="OrthoDB" id="25778at2759"/>
<feature type="region of interest" description="Disordered" evidence="2">
    <location>
        <begin position="1136"/>
        <end position="1230"/>
    </location>
</feature>
<feature type="region of interest" description="Disordered" evidence="2">
    <location>
        <begin position="337"/>
        <end position="358"/>
    </location>
</feature>
<name>A0A1Y1HU93_KLENI</name>
<proteinExistence type="predicted"/>
<dbReference type="GO" id="GO:0000407">
    <property type="term" value="C:phagophore assembly site"/>
    <property type="evidence" value="ECO:0007669"/>
    <property type="project" value="UniProtKB-SubCell"/>
</dbReference>
<dbReference type="PANTHER" id="PTHR13268:SF0">
    <property type="entry name" value="BCAS3 MICROTUBULE ASSOCIATED CELL MIGRATION FACTOR"/>
    <property type="match status" value="1"/>
</dbReference>
<dbReference type="EMBL" id="DF236995">
    <property type="protein sequence ID" value="GAQ80096.1"/>
    <property type="molecule type" value="Genomic_DNA"/>
</dbReference>
<evidence type="ECO:0000256" key="1">
    <source>
        <dbReference type="ARBA" id="ARBA00004329"/>
    </source>
</evidence>
<feature type="compositionally biased region" description="Low complexity" evidence="2">
    <location>
        <begin position="833"/>
        <end position="849"/>
    </location>
</feature>
<comment type="subcellular location">
    <subcellularLocation>
        <location evidence="1">Preautophagosomal structure</location>
    </subcellularLocation>
</comment>
<feature type="compositionally biased region" description="Low complexity" evidence="2">
    <location>
        <begin position="279"/>
        <end position="292"/>
    </location>
</feature>
<feature type="domain" description="BCAS3" evidence="3">
    <location>
        <begin position="610"/>
        <end position="639"/>
    </location>
</feature>